<accession>A0A444YC51</accession>
<feature type="compositionally biased region" description="Basic and acidic residues" evidence="1">
    <location>
        <begin position="126"/>
        <end position="147"/>
    </location>
</feature>
<evidence type="ECO:0000256" key="1">
    <source>
        <dbReference type="SAM" id="MobiDB-lite"/>
    </source>
</evidence>
<keyword evidence="4" id="KW-1185">Reference proteome</keyword>
<dbReference type="InterPro" id="IPR058594">
    <property type="entry name" value="PB1-like_dom_pln"/>
</dbReference>
<sequence>MDGNSYHVCISPSGLAREGCGWCGVVGYNGGLVSMIDRVHVNICNLFVVEGLFLDLGYTRYNKVYWLEPGMDLANELRVLRRDADVAKLCDAALKNENRVHLYFEHPVDADPELVDEVEGPPSEDQQNHDEDLPQHEEHGGPDDIYRSRWSFFRKSGKSSR</sequence>
<reference evidence="3 4" key="1">
    <citation type="submission" date="2019-01" db="EMBL/GenBank/DDBJ databases">
        <title>Sequencing of cultivated peanut Arachis hypogaea provides insights into genome evolution and oil improvement.</title>
        <authorList>
            <person name="Chen X."/>
        </authorList>
    </citation>
    <scope>NUCLEOTIDE SEQUENCE [LARGE SCALE GENOMIC DNA]</scope>
    <source>
        <strain evidence="4">cv. Fuhuasheng</strain>
        <tissue evidence="3">Leaves</tissue>
    </source>
</reference>
<dbReference type="Pfam" id="PF26130">
    <property type="entry name" value="PB1-like"/>
    <property type="match status" value="1"/>
</dbReference>
<proteinExistence type="predicted"/>
<name>A0A444YC51_ARAHY</name>
<dbReference type="EMBL" id="SDMP01000017">
    <property type="protein sequence ID" value="RYQ99489.1"/>
    <property type="molecule type" value="Genomic_DNA"/>
</dbReference>
<evidence type="ECO:0000313" key="4">
    <source>
        <dbReference type="Proteomes" id="UP000289738"/>
    </source>
</evidence>
<evidence type="ECO:0000259" key="2">
    <source>
        <dbReference type="Pfam" id="PF26130"/>
    </source>
</evidence>
<feature type="domain" description="PB1-like" evidence="2">
    <location>
        <begin position="24"/>
        <end position="106"/>
    </location>
</feature>
<evidence type="ECO:0000313" key="3">
    <source>
        <dbReference type="EMBL" id="RYQ99489.1"/>
    </source>
</evidence>
<gene>
    <name evidence="3" type="ORF">Ahy_B07g087426</name>
</gene>
<protein>
    <recommendedName>
        <fullName evidence="2">PB1-like domain-containing protein</fullName>
    </recommendedName>
</protein>
<dbReference type="AlphaFoldDB" id="A0A444YC51"/>
<feature type="region of interest" description="Disordered" evidence="1">
    <location>
        <begin position="113"/>
        <end position="147"/>
    </location>
</feature>
<dbReference type="Proteomes" id="UP000289738">
    <property type="component" value="Chromosome B07"/>
</dbReference>
<comment type="caution">
    <text evidence="3">The sequence shown here is derived from an EMBL/GenBank/DDBJ whole genome shotgun (WGS) entry which is preliminary data.</text>
</comment>
<organism evidence="3 4">
    <name type="scientific">Arachis hypogaea</name>
    <name type="common">Peanut</name>
    <dbReference type="NCBI Taxonomy" id="3818"/>
    <lineage>
        <taxon>Eukaryota</taxon>
        <taxon>Viridiplantae</taxon>
        <taxon>Streptophyta</taxon>
        <taxon>Embryophyta</taxon>
        <taxon>Tracheophyta</taxon>
        <taxon>Spermatophyta</taxon>
        <taxon>Magnoliopsida</taxon>
        <taxon>eudicotyledons</taxon>
        <taxon>Gunneridae</taxon>
        <taxon>Pentapetalae</taxon>
        <taxon>rosids</taxon>
        <taxon>fabids</taxon>
        <taxon>Fabales</taxon>
        <taxon>Fabaceae</taxon>
        <taxon>Papilionoideae</taxon>
        <taxon>50 kb inversion clade</taxon>
        <taxon>dalbergioids sensu lato</taxon>
        <taxon>Dalbergieae</taxon>
        <taxon>Pterocarpus clade</taxon>
        <taxon>Arachis</taxon>
    </lineage>
</organism>